<feature type="compositionally biased region" description="Low complexity" evidence="1">
    <location>
        <begin position="49"/>
        <end position="60"/>
    </location>
</feature>
<dbReference type="RefSeq" id="XP_024337504.1">
    <property type="nucleotide sequence ID" value="XM_024479435.1"/>
</dbReference>
<sequence>MTRSPSPLSGEGSLRGPHTPTQPAASEQSHNPAQNFSPRLGRDPHTPTSRSPSQSRAASPLRRLGWALHRVHAREEPFVPVDPFRIGFFGPASKGDRVSVMQRPDSDNDIECKDAFGGCLPLPVLSPCKTKDGESEGGSWKDVFRDARTFLTDTLPRQFYLILLLGLPALYWSRVTRVFEDAELSRPDVQRMIDACTRDPNDRGPEGVPGTRDRSVPSRHTVLLPFPEEWNPPMVSPALVRFKHSWEQFVDSLLREWKTLNLVSALLCTAILTMFQVDDAEDDPVTRSAALFGLVFALMSLCYGCVFIVQFGTMRTMDRASRWAEEAQRTKTAILWNIWVLLAAPAIWLAWSMIAFCVSILSYVWRTGSIANQTPPSPLSTRQAIGVRTAITVVFALGLFKFAMIIRTFSSYHGARRERRRMREEMLGGKVRDERERGRRDAMEEVRERESRAGSASMVGLGLTGLSEHALASPGMASLTGVVRDEGDPEKADFLSIEKGRGRLRISPKL</sequence>
<proteinExistence type="predicted"/>
<dbReference type="EMBL" id="KZ110600">
    <property type="protein sequence ID" value="OSX60710.1"/>
    <property type="molecule type" value="Genomic_DNA"/>
</dbReference>
<evidence type="ECO:0000313" key="4">
    <source>
        <dbReference type="Proteomes" id="UP000194127"/>
    </source>
</evidence>
<feature type="region of interest" description="Disordered" evidence="1">
    <location>
        <begin position="431"/>
        <end position="451"/>
    </location>
</feature>
<dbReference type="AlphaFoldDB" id="A0A1X6MWU1"/>
<reference evidence="3 4" key="1">
    <citation type="submission" date="2017-04" db="EMBL/GenBank/DDBJ databases">
        <title>Genome Sequence of the Model Brown-Rot Fungus Postia placenta SB12.</title>
        <authorList>
            <consortium name="DOE Joint Genome Institute"/>
            <person name="Gaskell J."/>
            <person name="Kersten P."/>
            <person name="Larrondo L.F."/>
            <person name="Canessa P."/>
            <person name="Martinez D."/>
            <person name="Hibbett D."/>
            <person name="Schmoll M."/>
            <person name="Kubicek C.P."/>
            <person name="Martinez A.T."/>
            <person name="Yadav J."/>
            <person name="Master E."/>
            <person name="Magnuson J.K."/>
            <person name="James T."/>
            <person name="Yaver D."/>
            <person name="Berka R."/>
            <person name="Labutti K."/>
            <person name="Lipzen A."/>
            <person name="Aerts A."/>
            <person name="Barry K."/>
            <person name="Henrissat B."/>
            <person name="Blanchette R."/>
            <person name="Grigoriev I."/>
            <person name="Cullen D."/>
        </authorList>
    </citation>
    <scope>NUCLEOTIDE SEQUENCE [LARGE SCALE GENOMIC DNA]</scope>
    <source>
        <strain evidence="3 4">MAD-698-R-SB12</strain>
    </source>
</reference>
<keyword evidence="2" id="KW-1133">Transmembrane helix</keyword>
<feature type="transmembrane region" description="Helical" evidence="2">
    <location>
        <begin position="289"/>
        <end position="313"/>
    </location>
</feature>
<accession>A0A1X6MWU1</accession>
<feature type="region of interest" description="Disordered" evidence="1">
    <location>
        <begin position="196"/>
        <end position="216"/>
    </location>
</feature>
<feature type="transmembrane region" description="Helical" evidence="2">
    <location>
        <begin position="334"/>
        <end position="365"/>
    </location>
</feature>
<protein>
    <submittedName>
        <fullName evidence="3">Uncharacterized protein</fullName>
    </submittedName>
</protein>
<organism evidence="3 4">
    <name type="scientific">Postia placenta MAD-698-R-SB12</name>
    <dbReference type="NCBI Taxonomy" id="670580"/>
    <lineage>
        <taxon>Eukaryota</taxon>
        <taxon>Fungi</taxon>
        <taxon>Dikarya</taxon>
        <taxon>Basidiomycota</taxon>
        <taxon>Agaricomycotina</taxon>
        <taxon>Agaricomycetes</taxon>
        <taxon>Polyporales</taxon>
        <taxon>Adustoporiaceae</taxon>
        <taxon>Rhodonia</taxon>
    </lineage>
</organism>
<dbReference type="GeneID" id="36324385"/>
<name>A0A1X6MWU1_9APHY</name>
<evidence type="ECO:0000313" key="3">
    <source>
        <dbReference type="EMBL" id="OSX60710.1"/>
    </source>
</evidence>
<dbReference type="OrthoDB" id="3062801at2759"/>
<gene>
    <name evidence="3" type="ORF">POSPLADRAFT_1048087</name>
</gene>
<evidence type="ECO:0000256" key="1">
    <source>
        <dbReference type="SAM" id="MobiDB-lite"/>
    </source>
</evidence>
<keyword evidence="2" id="KW-0472">Membrane</keyword>
<keyword evidence="2" id="KW-0812">Transmembrane</keyword>
<feature type="transmembrane region" description="Helical" evidence="2">
    <location>
        <begin position="259"/>
        <end position="277"/>
    </location>
</feature>
<evidence type="ECO:0000256" key="2">
    <source>
        <dbReference type="SAM" id="Phobius"/>
    </source>
</evidence>
<keyword evidence="4" id="KW-1185">Reference proteome</keyword>
<feature type="region of interest" description="Disordered" evidence="1">
    <location>
        <begin position="1"/>
        <end position="60"/>
    </location>
</feature>
<dbReference type="Proteomes" id="UP000194127">
    <property type="component" value="Unassembled WGS sequence"/>
</dbReference>
<feature type="transmembrane region" description="Helical" evidence="2">
    <location>
        <begin position="385"/>
        <end position="410"/>
    </location>
</feature>
<feature type="compositionally biased region" description="Polar residues" evidence="1">
    <location>
        <begin position="19"/>
        <end position="37"/>
    </location>
</feature>